<proteinExistence type="predicted"/>
<evidence type="ECO:0008006" key="4">
    <source>
        <dbReference type="Google" id="ProtNLM"/>
    </source>
</evidence>
<evidence type="ECO:0000256" key="1">
    <source>
        <dbReference type="SAM" id="SignalP"/>
    </source>
</evidence>
<feature type="signal peptide" evidence="1">
    <location>
        <begin position="1"/>
        <end position="22"/>
    </location>
</feature>
<protein>
    <recommendedName>
        <fullName evidence="4">Secreted protein</fullName>
    </recommendedName>
</protein>
<keyword evidence="3" id="KW-1185">Reference proteome</keyword>
<sequence length="100" mass="11347">MKKQMLFLLSISVMAVYSPLYAESSLVEKAIEVPDLSIDEKVFVAKLSDENRRIFIHLEKKQRESIITAVKNGLDPDKAVQHLIEPMSIENCAVDMKLSK</sequence>
<feature type="chain" id="PRO_5047427972" description="Secreted protein" evidence="1">
    <location>
        <begin position="23"/>
        <end position="100"/>
    </location>
</feature>
<gene>
    <name evidence="2" type="ORF">RHABOEDO_000300</name>
</gene>
<reference evidence="2 3" key="1">
    <citation type="journal article" date="2022" name="bioRxiv">
        <title>Ecology and evolution of chlamydial symbionts of arthropods.</title>
        <authorList>
            <person name="Halter T."/>
            <person name="Koestlbacher S."/>
            <person name="Collingro A."/>
            <person name="Sixt B.S."/>
            <person name="Toenshoff E.R."/>
            <person name="Hendrickx F."/>
            <person name="Kostanjsek R."/>
            <person name="Horn M."/>
        </authorList>
    </citation>
    <scope>NUCLEOTIDE SEQUENCE [LARGE SCALE GENOMIC DNA]</scope>
    <source>
        <strain evidence="2">W744xW776</strain>
    </source>
</reference>
<dbReference type="Proteomes" id="UP000826014">
    <property type="component" value="Chromosome"/>
</dbReference>
<name>A0ABX8V4N9_9BACT</name>
<accession>A0ABX8V4N9</accession>
<evidence type="ECO:0000313" key="3">
    <source>
        <dbReference type="Proteomes" id="UP000826014"/>
    </source>
</evidence>
<evidence type="ECO:0000313" key="2">
    <source>
        <dbReference type="EMBL" id="QYF48189.1"/>
    </source>
</evidence>
<keyword evidence="1" id="KW-0732">Signal</keyword>
<dbReference type="EMBL" id="CP075587">
    <property type="protein sequence ID" value="QYF48189.1"/>
    <property type="molecule type" value="Genomic_DNA"/>
</dbReference>
<organism evidence="2 3">
    <name type="scientific">Candidatus Rhabdochlamydia oedothoracis</name>
    <dbReference type="NCBI Taxonomy" id="2720720"/>
    <lineage>
        <taxon>Bacteria</taxon>
        <taxon>Pseudomonadati</taxon>
        <taxon>Chlamydiota</taxon>
        <taxon>Chlamydiia</taxon>
        <taxon>Parachlamydiales</taxon>
        <taxon>Candidatus Rhabdochlamydiaceae</taxon>
        <taxon>Candidatus Rhabdochlamydia</taxon>
    </lineage>
</organism>
<dbReference type="RefSeq" id="WP_215216671.1">
    <property type="nucleotide sequence ID" value="NZ_CP075587.1"/>
</dbReference>